<protein>
    <submittedName>
        <fullName evidence="1">Uncharacterized protein</fullName>
    </submittedName>
</protein>
<evidence type="ECO:0000313" key="2">
    <source>
        <dbReference type="Proteomes" id="UP001149079"/>
    </source>
</evidence>
<keyword evidence="2" id="KW-1185">Reference proteome</keyword>
<comment type="caution">
    <text evidence="1">The sequence shown here is derived from an EMBL/GenBank/DDBJ whole genome shotgun (WGS) entry which is preliminary data.</text>
</comment>
<accession>A0A9W9LB59</accession>
<dbReference type="EMBL" id="JAPQKL010000001">
    <property type="protein sequence ID" value="KAJ5145585.1"/>
    <property type="molecule type" value="Genomic_DNA"/>
</dbReference>
<dbReference type="GeneID" id="81400063"/>
<dbReference type="OrthoDB" id="3508621at2759"/>
<evidence type="ECO:0000313" key="1">
    <source>
        <dbReference type="EMBL" id="KAJ5145585.1"/>
    </source>
</evidence>
<organism evidence="1 2">
    <name type="scientific">Penicillium bovifimosum</name>
    <dbReference type="NCBI Taxonomy" id="126998"/>
    <lineage>
        <taxon>Eukaryota</taxon>
        <taxon>Fungi</taxon>
        <taxon>Dikarya</taxon>
        <taxon>Ascomycota</taxon>
        <taxon>Pezizomycotina</taxon>
        <taxon>Eurotiomycetes</taxon>
        <taxon>Eurotiomycetidae</taxon>
        <taxon>Eurotiales</taxon>
        <taxon>Aspergillaceae</taxon>
        <taxon>Penicillium</taxon>
    </lineage>
</organism>
<gene>
    <name evidence="1" type="ORF">N7515_000149</name>
</gene>
<proteinExistence type="predicted"/>
<dbReference type="RefSeq" id="XP_056526059.1">
    <property type="nucleotide sequence ID" value="XM_056660893.1"/>
</dbReference>
<sequence length="128" mass="14813">MTARTDGCLRAKNGQVFAIAEVKPNARSHKRRPEVLWQETGEMIAWLMHDVRNKRKRPPASILTSFYRRLVVSQAKRSIYLTLASCDARYIEYLKSGLIKTEPSLPENPRPELPLLMMQQYGPWNISE</sequence>
<reference evidence="1" key="2">
    <citation type="journal article" date="2023" name="IMA Fungus">
        <title>Comparative genomic study of the Penicillium genus elucidates a diverse pangenome and 15 lateral gene transfer events.</title>
        <authorList>
            <person name="Petersen C."/>
            <person name="Sorensen T."/>
            <person name="Nielsen M.R."/>
            <person name="Sondergaard T.E."/>
            <person name="Sorensen J.L."/>
            <person name="Fitzpatrick D.A."/>
            <person name="Frisvad J.C."/>
            <person name="Nielsen K.L."/>
        </authorList>
    </citation>
    <scope>NUCLEOTIDE SEQUENCE</scope>
    <source>
        <strain evidence="1">IBT 22155</strain>
    </source>
</reference>
<reference evidence="1" key="1">
    <citation type="submission" date="2022-11" db="EMBL/GenBank/DDBJ databases">
        <authorList>
            <person name="Petersen C."/>
        </authorList>
    </citation>
    <scope>NUCLEOTIDE SEQUENCE</scope>
    <source>
        <strain evidence="1">IBT 22155</strain>
    </source>
</reference>
<dbReference type="Proteomes" id="UP001149079">
    <property type="component" value="Unassembled WGS sequence"/>
</dbReference>
<name>A0A9W9LB59_9EURO</name>
<dbReference type="AlphaFoldDB" id="A0A9W9LB59"/>